<keyword evidence="1" id="KW-0175">Coiled coil</keyword>
<evidence type="ECO:0000313" key="3">
    <source>
        <dbReference type="EMBL" id="CDW90281.1"/>
    </source>
</evidence>
<dbReference type="Proteomes" id="UP000039865">
    <property type="component" value="Unassembled WGS sequence"/>
</dbReference>
<feature type="compositionally biased region" description="Polar residues" evidence="2">
    <location>
        <begin position="117"/>
        <end position="145"/>
    </location>
</feature>
<organism evidence="3 4">
    <name type="scientific">Stylonychia lemnae</name>
    <name type="common">Ciliate</name>
    <dbReference type="NCBI Taxonomy" id="5949"/>
    <lineage>
        <taxon>Eukaryota</taxon>
        <taxon>Sar</taxon>
        <taxon>Alveolata</taxon>
        <taxon>Ciliophora</taxon>
        <taxon>Intramacronucleata</taxon>
        <taxon>Spirotrichea</taxon>
        <taxon>Stichotrichia</taxon>
        <taxon>Sporadotrichida</taxon>
        <taxon>Oxytrichidae</taxon>
        <taxon>Stylonychinae</taxon>
        <taxon>Stylonychia</taxon>
    </lineage>
</organism>
<reference evidence="3 4" key="1">
    <citation type="submission" date="2014-06" db="EMBL/GenBank/DDBJ databases">
        <authorList>
            <person name="Swart Estienne"/>
        </authorList>
    </citation>
    <scope>NUCLEOTIDE SEQUENCE [LARGE SCALE GENOMIC DNA]</scope>
    <source>
        <strain evidence="3 4">130c</strain>
    </source>
</reference>
<sequence length="704" mass="81574">MSNSKSNNTQSSQQLQSSQTNISLQSMGQSQSTQVTVFLATANTTQFTQKESFNQSQKISVSTADTIDNELQKARMKSRQILKMDQAHQKHSQGIQPAKMAVSQSDINKSNKKQKENQPQVKYNNQQKDQLKNVTSNSKQQAIQDRNNRQRQKSINLKANDSNQIEGEVLSTKMFQNKRHSNARNNFQNITQALNNFCNQNLKSKTTQNLQRAVNTNTSPKNNLVVLSAEDLRSNQKKIQHISNIQKQYDNNDESCNQIITQTISSNYDIEDVEEFNGNLSDRETSPQYRNYLSKKVVLTQVQDYYTPKSKFMLDQDQTATQLSPNSINLNFQNFMPFQYQKAQDQQNESKNLSRSTSKSSRVLSQDSRQNSQRSYQKSQNYNKSLEQPMIINKTQPNITYNPEIFSFLDSQNAKPKNASRNGELSNSNSKKSLGSGNYSKQAHRVQYGQIDISDDNKDSFHTSPPKHKVTNQFKSVVNNQVEVVQEAMLYKKSQEKLQQQLKKQIRTLNEENQNLQSVNNNLVQKIEFNEGRSTELGRNINTIRVEILKTNQERLITKDAKESELFKKDMERMELRIEVSSLKETLDEEVFEYKEQLQDQREQVQKLKDLLERAKAKCEEFKIDVKKHKTVEQERIKEVKINQKKLNIFIKQTSNHHKSVKANDDYEDDFAERSQQLKESRKSQYNTISSTGNNHQNKRQSHL</sequence>
<dbReference type="EMBL" id="CCKQ01018326">
    <property type="protein sequence ID" value="CDW90281.1"/>
    <property type="molecule type" value="Genomic_DNA"/>
</dbReference>
<evidence type="ECO:0000313" key="4">
    <source>
        <dbReference type="Proteomes" id="UP000039865"/>
    </source>
</evidence>
<dbReference type="AlphaFoldDB" id="A0A078B7T3"/>
<gene>
    <name evidence="3" type="primary">Contig11982.g12815</name>
    <name evidence="3" type="ORF">STYLEM_19423</name>
</gene>
<keyword evidence="4" id="KW-1185">Reference proteome</keyword>
<feature type="compositionally biased region" description="Low complexity" evidence="2">
    <location>
        <begin position="350"/>
        <end position="365"/>
    </location>
</feature>
<name>A0A078B7T3_STYLE</name>
<evidence type="ECO:0000256" key="1">
    <source>
        <dbReference type="SAM" id="Coils"/>
    </source>
</evidence>
<evidence type="ECO:0000256" key="2">
    <source>
        <dbReference type="SAM" id="MobiDB-lite"/>
    </source>
</evidence>
<feature type="compositionally biased region" description="Low complexity" evidence="2">
    <location>
        <begin position="422"/>
        <end position="441"/>
    </location>
</feature>
<feature type="region of interest" description="Disordered" evidence="2">
    <location>
        <begin position="342"/>
        <end position="389"/>
    </location>
</feature>
<feature type="region of interest" description="Disordered" evidence="2">
    <location>
        <begin position="658"/>
        <end position="704"/>
    </location>
</feature>
<feature type="coiled-coil region" evidence="1">
    <location>
        <begin position="492"/>
        <end position="526"/>
    </location>
</feature>
<feature type="compositionally biased region" description="Polar residues" evidence="2">
    <location>
        <begin position="366"/>
        <end position="386"/>
    </location>
</feature>
<feature type="compositionally biased region" description="Polar residues" evidence="2">
    <location>
        <begin position="684"/>
        <end position="696"/>
    </location>
</feature>
<dbReference type="InParanoid" id="A0A078B7T3"/>
<feature type="region of interest" description="Disordered" evidence="2">
    <location>
        <begin position="77"/>
        <end position="161"/>
    </location>
</feature>
<proteinExistence type="predicted"/>
<feature type="region of interest" description="Disordered" evidence="2">
    <location>
        <begin position="1"/>
        <end position="26"/>
    </location>
</feature>
<feature type="coiled-coil region" evidence="1">
    <location>
        <begin position="584"/>
        <end position="632"/>
    </location>
</feature>
<accession>A0A078B7T3</accession>
<feature type="region of interest" description="Disordered" evidence="2">
    <location>
        <begin position="414"/>
        <end position="441"/>
    </location>
</feature>
<feature type="compositionally biased region" description="Basic and acidic residues" evidence="2">
    <location>
        <begin position="672"/>
        <end position="683"/>
    </location>
</feature>
<protein>
    <submittedName>
        <fullName evidence="3">Uncharacterized protein</fullName>
    </submittedName>
</protein>